<evidence type="ECO:0000256" key="5">
    <source>
        <dbReference type="ARBA" id="ARBA00022842"/>
    </source>
</evidence>
<evidence type="ECO:0000256" key="4">
    <source>
        <dbReference type="ARBA" id="ARBA00022832"/>
    </source>
</evidence>
<keyword evidence="1 8" id="KW-0444">Lipid biosynthesis</keyword>
<evidence type="ECO:0000256" key="6">
    <source>
        <dbReference type="ARBA" id="ARBA00023098"/>
    </source>
</evidence>
<evidence type="ECO:0000256" key="8">
    <source>
        <dbReference type="HAMAP-Rule" id="MF_00101"/>
    </source>
</evidence>
<dbReference type="SUPFAM" id="SSF56214">
    <property type="entry name" value="4'-phosphopantetheinyl transferase"/>
    <property type="match status" value="1"/>
</dbReference>
<keyword evidence="4 8" id="KW-0276">Fatty acid metabolism</keyword>
<sequence>MKAGIDIIKISRMTERIALRILGEEEKRIYDSLGNPSRKREFAAGRFAAKEAFVKASGRQDIPFSAIEFLSKEDGSPDPSVTLLEIAGSAVTVSISHEKEYAIAVVILF</sequence>
<feature type="domain" description="4'-phosphopantetheinyl transferase" evidence="9">
    <location>
        <begin position="4"/>
        <end position="106"/>
    </location>
</feature>
<protein>
    <recommendedName>
        <fullName evidence="8">Holo-[acyl-carrier-protein] synthase</fullName>
        <shortName evidence="8">Holo-ACP synthase</shortName>
        <ecNumber evidence="8">2.7.8.7</ecNumber>
    </recommendedName>
    <alternativeName>
        <fullName evidence="8">4'-phosphopantetheinyl transferase AcpS</fullName>
    </alternativeName>
</protein>
<dbReference type="AlphaFoldDB" id="A0A7Z7LDA2"/>
<dbReference type="HAMAP" id="MF_00101">
    <property type="entry name" value="AcpS"/>
    <property type="match status" value="1"/>
</dbReference>
<dbReference type="GO" id="GO:0000287">
    <property type="term" value="F:magnesium ion binding"/>
    <property type="evidence" value="ECO:0007669"/>
    <property type="project" value="UniProtKB-UniRule"/>
</dbReference>
<dbReference type="NCBIfam" id="TIGR00556">
    <property type="entry name" value="pantethn_trn"/>
    <property type="match status" value="1"/>
</dbReference>
<comment type="function">
    <text evidence="8">Transfers the 4'-phosphopantetheine moiety from coenzyme A to a Ser of acyl-carrier-protein.</text>
</comment>
<evidence type="ECO:0000256" key="1">
    <source>
        <dbReference type="ARBA" id="ARBA00022516"/>
    </source>
</evidence>
<feature type="binding site" evidence="8">
    <location>
        <position position="6"/>
    </location>
    <ligand>
        <name>Mg(2+)</name>
        <dbReference type="ChEBI" id="CHEBI:18420"/>
    </ligand>
</feature>
<reference evidence="10 11" key="1">
    <citation type="submission" date="2017-01" db="EMBL/GenBank/DDBJ databases">
        <authorList>
            <person name="Erauso G."/>
        </authorList>
    </citation>
    <scope>NUCLEOTIDE SEQUENCE [LARGE SCALE GENOMIC DNA]</scope>
    <source>
        <strain evidence="10">MESINF1</strain>
    </source>
</reference>
<comment type="catalytic activity">
    <reaction evidence="8">
        <text>apo-[ACP] + CoA = holo-[ACP] + adenosine 3',5'-bisphosphate + H(+)</text>
        <dbReference type="Rhea" id="RHEA:12068"/>
        <dbReference type="Rhea" id="RHEA-COMP:9685"/>
        <dbReference type="Rhea" id="RHEA-COMP:9690"/>
        <dbReference type="ChEBI" id="CHEBI:15378"/>
        <dbReference type="ChEBI" id="CHEBI:29999"/>
        <dbReference type="ChEBI" id="CHEBI:57287"/>
        <dbReference type="ChEBI" id="CHEBI:58343"/>
        <dbReference type="ChEBI" id="CHEBI:64479"/>
        <dbReference type="EC" id="2.7.8.7"/>
    </reaction>
</comment>
<comment type="cofactor">
    <cofactor evidence="8">
        <name>Mg(2+)</name>
        <dbReference type="ChEBI" id="CHEBI:18420"/>
    </cofactor>
</comment>
<gene>
    <name evidence="8 10" type="primary">acpS</name>
    <name evidence="10" type="ORF">MESINF_0305</name>
</gene>
<keyword evidence="6 8" id="KW-0443">Lipid metabolism</keyword>
<dbReference type="InterPro" id="IPR004568">
    <property type="entry name" value="Ppantetheine-prot_Trfase_dom"/>
</dbReference>
<dbReference type="InterPro" id="IPR037143">
    <property type="entry name" value="4-PPantetheinyl_Trfase_dom_sf"/>
</dbReference>
<feature type="binding site" evidence="8">
    <location>
        <position position="51"/>
    </location>
    <ligand>
        <name>Mg(2+)</name>
        <dbReference type="ChEBI" id="CHEBI:18420"/>
    </ligand>
</feature>
<evidence type="ECO:0000256" key="3">
    <source>
        <dbReference type="ARBA" id="ARBA00022723"/>
    </source>
</evidence>
<dbReference type="Pfam" id="PF01648">
    <property type="entry name" value="ACPS"/>
    <property type="match status" value="1"/>
</dbReference>
<dbReference type="Proteomes" id="UP000250796">
    <property type="component" value="Chromosome MESINF"/>
</dbReference>
<accession>A0A7Z7LDA2</accession>
<dbReference type="KEGG" id="minf:MESINF_0305"/>
<dbReference type="NCBIfam" id="TIGR00516">
    <property type="entry name" value="acpS"/>
    <property type="match status" value="1"/>
</dbReference>
<keyword evidence="3 8" id="KW-0479">Metal-binding</keyword>
<dbReference type="GO" id="GO:0008897">
    <property type="term" value="F:holo-[acyl-carrier-protein] synthase activity"/>
    <property type="evidence" value="ECO:0007669"/>
    <property type="project" value="UniProtKB-UniRule"/>
</dbReference>
<name>A0A7Z7LDA2_9BACT</name>
<proteinExistence type="inferred from homology"/>
<keyword evidence="11" id="KW-1185">Reference proteome</keyword>
<keyword evidence="8" id="KW-0963">Cytoplasm</keyword>
<evidence type="ECO:0000313" key="10">
    <source>
        <dbReference type="EMBL" id="SSC11754.1"/>
    </source>
</evidence>
<evidence type="ECO:0000259" key="9">
    <source>
        <dbReference type="Pfam" id="PF01648"/>
    </source>
</evidence>
<keyword evidence="5 8" id="KW-0460">Magnesium</keyword>
<keyword evidence="2 8" id="KW-0808">Transferase</keyword>
<comment type="subcellular location">
    <subcellularLocation>
        <location evidence="8">Cytoplasm</location>
    </subcellularLocation>
</comment>
<evidence type="ECO:0000313" key="11">
    <source>
        <dbReference type="Proteomes" id="UP000250796"/>
    </source>
</evidence>
<dbReference type="GO" id="GO:0005737">
    <property type="term" value="C:cytoplasm"/>
    <property type="evidence" value="ECO:0007669"/>
    <property type="project" value="UniProtKB-SubCell"/>
</dbReference>
<comment type="similarity">
    <text evidence="8">Belongs to the P-Pant transferase superfamily. AcpS family.</text>
</comment>
<dbReference type="RefSeq" id="WP_169698196.1">
    <property type="nucleotide sequence ID" value="NZ_LS974202.1"/>
</dbReference>
<organism evidence="10 11">
    <name type="scientific">Mesotoga infera</name>
    <dbReference type="NCBI Taxonomy" id="1236046"/>
    <lineage>
        <taxon>Bacteria</taxon>
        <taxon>Thermotogati</taxon>
        <taxon>Thermotogota</taxon>
        <taxon>Thermotogae</taxon>
        <taxon>Kosmotogales</taxon>
        <taxon>Kosmotogaceae</taxon>
        <taxon>Mesotoga</taxon>
    </lineage>
</organism>
<dbReference type="InterPro" id="IPR002582">
    <property type="entry name" value="ACPS"/>
</dbReference>
<dbReference type="EC" id="2.7.8.7" evidence="8"/>
<dbReference type="InterPro" id="IPR008278">
    <property type="entry name" value="4-PPantetheinyl_Trfase_dom"/>
</dbReference>
<keyword evidence="7 8" id="KW-0275">Fatty acid biosynthesis</keyword>
<evidence type="ECO:0000256" key="7">
    <source>
        <dbReference type="ARBA" id="ARBA00023160"/>
    </source>
</evidence>
<dbReference type="GO" id="GO:0006633">
    <property type="term" value="P:fatty acid biosynthetic process"/>
    <property type="evidence" value="ECO:0007669"/>
    <property type="project" value="UniProtKB-UniRule"/>
</dbReference>
<evidence type="ECO:0000256" key="2">
    <source>
        <dbReference type="ARBA" id="ARBA00022679"/>
    </source>
</evidence>
<dbReference type="EMBL" id="LS974202">
    <property type="protein sequence ID" value="SSC11754.1"/>
    <property type="molecule type" value="Genomic_DNA"/>
</dbReference>
<dbReference type="Gene3D" id="3.90.470.20">
    <property type="entry name" value="4'-phosphopantetheinyl transferase domain"/>
    <property type="match status" value="1"/>
</dbReference>